<dbReference type="InterPro" id="IPR052173">
    <property type="entry name" value="Beta-lactam_resp_regulator"/>
</dbReference>
<accession>A0A4R4E2M9</accession>
<reference evidence="3 4" key="1">
    <citation type="submission" date="2019-03" db="EMBL/GenBank/DDBJ databases">
        <authorList>
            <person name="Kim M.K.M."/>
        </authorList>
    </citation>
    <scope>NUCLEOTIDE SEQUENCE [LARGE SCALE GENOMIC DNA]</scope>
    <source>
        <strain evidence="3 4">18JY21-1</strain>
    </source>
</reference>
<comment type="caution">
    <text evidence="3">The sequence shown here is derived from an EMBL/GenBank/DDBJ whole genome shotgun (WGS) entry which is preliminary data.</text>
</comment>
<dbReference type="CDD" id="cd07341">
    <property type="entry name" value="M56_BlaR1_MecR1_like"/>
    <property type="match status" value="1"/>
</dbReference>
<feature type="transmembrane region" description="Helical" evidence="1">
    <location>
        <begin position="292"/>
        <end position="314"/>
    </location>
</feature>
<feature type="transmembrane region" description="Helical" evidence="1">
    <location>
        <begin position="6"/>
        <end position="22"/>
    </location>
</feature>
<feature type="transmembrane region" description="Helical" evidence="1">
    <location>
        <begin position="34"/>
        <end position="52"/>
    </location>
</feature>
<sequence>MIKWLLMTSLTGSVASLLFILLRTKLASKYGGRWYYYASLMALSLFILPLHFNVSINQPLSSFYEKQVQPDSTSAVIEMTAAIGTSMPDQTASASTTSENQGFSILSVDQWILGIWMVGCLAMLYRYFFAYFRFKKQAIQSSPIDRVGDLKVVVSDYVHSPMLIGFFKPTIVMPNANINAEDYKLALQHEWIHYKQRDAWIKLMAVLVNCLHWFNPVSYLALANISEACEYAVDEQITKDLKTTEKKRYSEMILHFASSSPVLNSNLAQPKKQLYRRFSLIMKRNTGSGKTVLGIFLVVLIATVSVFSSSVVFAEKSKPLTEYSGGIKTYYNTFETFEENVEFALGTKWTRIRTILYIDADGRKIDYFNRTEPYYEIEKYWKKKESAVNMINKTMSIEGHTVTVAFSERAKDYIDDKVIKQMIVNQITFDLDYQDPKFNYNHQAFIKELMKRGVYVIEEVITPKQFTYSLSQKTSGAIVGHKMYTSYDKKIKITDIFNGKAKLPKTDINEINQINQAEETLANQGVQLGAAFVIKSGETLAIDIKELTDKMPTINLAIIDETTGKIVDSIFNASSTWSRHIYTPGKNEVNHSFKVVASGEEQDQAVLEIYTYKTGKEEVSITNKEEVKVNITN</sequence>
<dbReference type="RefSeq" id="WP_132420504.1">
    <property type="nucleotide sequence ID" value="NZ_SKFG01000048.1"/>
</dbReference>
<dbReference type="PANTHER" id="PTHR34978:SF3">
    <property type="entry name" value="SLR0241 PROTEIN"/>
    <property type="match status" value="1"/>
</dbReference>
<organism evidence="3 4">
    <name type="scientific">Paenibacillus albiflavus</name>
    <dbReference type="NCBI Taxonomy" id="2545760"/>
    <lineage>
        <taxon>Bacteria</taxon>
        <taxon>Bacillati</taxon>
        <taxon>Bacillota</taxon>
        <taxon>Bacilli</taxon>
        <taxon>Bacillales</taxon>
        <taxon>Paenibacillaceae</taxon>
        <taxon>Paenibacillus</taxon>
    </lineage>
</organism>
<proteinExistence type="predicted"/>
<dbReference type="Pfam" id="PF05569">
    <property type="entry name" value="Peptidase_M56"/>
    <property type="match status" value="1"/>
</dbReference>
<dbReference type="AlphaFoldDB" id="A0A4R4E2M9"/>
<name>A0A4R4E2M9_9BACL</name>
<dbReference type="PANTHER" id="PTHR34978">
    <property type="entry name" value="POSSIBLE SENSOR-TRANSDUCER PROTEIN BLAR"/>
    <property type="match status" value="1"/>
</dbReference>
<dbReference type="OrthoDB" id="9770467at2"/>
<dbReference type="Proteomes" id="UP000295418">
    <property type="component" value="Unassembled WGS sequence"/>
</dbReference>
<keyword evidence="1" id="KW-1133">Transmembrane helix</keyword>
<keyword evidence="4" id="KW-1185">Reference proteome</keyword>
<gene>
    <name evidence="3" type="ORF">E0485_23595</name>
</gene>
<evidence type="ECO:0000256" key="1">
    <source>
        <dbReference type="SAM" id="Phobius"/>
    </source>
</evidence>
<evidence type="ECO:0000259" key="2">
    <source>
        <dbReference type="Pfam" id="PF05569"/>
    </source>
</evidence>
<evidence type="ECO:0000313" key="4">
    <source>
        <dbReference type="Proteomes" id="UP000295418"/>
    </source>
</evidence>
<dbReference type="EMBL" id="SKFG01000048">
    <property type="protein sequence ID" value="TCZ69668.1"/>
    <property type="molecule type" value="Genomic_DNA"/>
</dbReference>
<protein>
    <submittedName>
        <fullName evidence="3">M56 family metallopeptidase</fullName>
    </submittedName>
</protein>
<dbReference type="InterPro" id="IPR008756">
    <property type="entry name" value="Peptidase_M56"/>
</dbReference>
<feature type="domain" description="Peptidase M56" evidence="2">
    <location>
        <begin position="5"/>
        <end position="281"/>
    </location>
</feature>
<feature type="transmembrane region" description="Helical" evidence="1">
    <location>
        <begin position="111"/>
        <end position="132"/>
    </location>
</feature>
<evidence type="ECO:0000313" key="3">
    <source>
        <dbReference type="EMBL" id="TCZ69668.1"/>
    </source>
</evidence>
<keyword evidence="1" id="KW-0472">Membrane</keyword>
<keyword evidence="1" id="KW-0812">Transmembrane</keyword>